<dbReference type="GO" id="GO:0003993">
    <property type="term" value="F:acid phosphatase activity"/>
    <property type="evidence" value="ECO:0007669"/>
    <property type="project" value="TreeGrafter"/>
</dbReference>
<dbReference type="CDD" id="cd07061">
    <property type="entry name" value="HP_HAP_like"/>
    <property type="match status" value="1"/>
</dbReference>
<dbReference type="EC" id="3.1.3.8" evidence="2"/>
<gene>
    <name evidence="5" type="ORF">ASPCAL04155</name>
</gene>
<keyword evidence="3" id="KW-0378">Hydrolase</keyword>
<keyword evidence="4" id="KW-0732">Signal</keyword>
<feature type="chain" id="PRO_5006858098" description="3-phytase" evidence="4">
    <location>
        <begin position="18"/>
        <end position="549"/>
    </location>
</feature>
<dbReference type="OrthoDB" id="6509975at2759"/>
<evidence type="ECO:0000313" key="5">
    <source>
        <dbReference type="EMBL" id="CEL02996.1"/>
    </source>
</evidence>
<dbReference type="PANTHER" id="PTHR20963:SF43">
    <property type="entry name" value="PUTATIVE (AFU_ORTHOLOGUE AFUA_7G01240)-RELATED"/>
    <property type="match status" value="1"/>
</dbReference>
<evidence type="ECO:0000256" key="3">
    <source>
        <dbReference type="ARBA" id="ARBA00022801"/>
    </source>
</evidence>
<dbReference type="OMA" id="YRDDGWC"/>
<evidence type="ECO:0000256" key="1">
    <source>
        <dbReference type="ARBA" id="ARBA00005375"/>
    </source>
</evidence>
<organism evidence="5 6">
    <name type="scientific">Aspergillus calidoustus</name>
    <dbReference type="NCBI Taxonomy" id="454130"/>
    <lineage>
        <taxon>Eukaryota</taxon>
        <taxon>Fungi</taxon>
        <taxon>Dikarya</taxon>
        <taxon>Ascomycota</taxon>
        <taxon>Pezizomycotina</taxon>
        <taxon>Eurotiomycetes</taxon>
        <taxon>Eurotiomycetidae</taxon>
        <taxon>Eurotiales</taxon>
        <taxon>Aspergillaceae</taxon>
        <taxon>Aspergillus</taxon>
        <taxon>Aspergillus subgen. Nidulantes</taxon>
    </lineage>
</organism>
<proteinExistence type="inferred from homology"/>
<reference evidence="6" key="1">
    <citation type="journal article" date="2016" name="Genome Announc.">
        <title>Draft genome sequences of fungus Aspergillus calidoustus.</title>
        <authorList>
            <person name="Horn F."/>
            <person name="Linde J."/>
            <person name="Mattern D.J."/>
            <person name="Walther G."/>
            <person name="Guthke R."/>
            <person name="Scherlach K."/>
            <person name="Martin K."/>
            <person name="Brakhage A.A."/>
            <person name="Petzke L."/>
            <person name="Valiante V."/>
        </authorList>
    </citation>
    <scope>NUCLEOTIDE SEQUENCE [LARGE SCALE GENOMIC DNA]</scope>
    <source>
        <strain evidence="6">SF006504</strain>
    </source>
</reference>
<dbReference type="Gene3D" id="3.40.50.1240">
    <property type="entry name" value="Phosphoglycerate mutase-like"/>
    <property type="match status" value="1"/>
</dbReference>
<dbReference type="InterPro" id="IPR033379">
    <property type="entry name" value="Acid_Pase_AS"/>
</dbReference>
<evidence type="ECO:0000256" key="4">
    <source>
        <dbReference type="SAM" id="SignalP"/>
    </source>
</evidence>
<dbReference type="Proteomes" id="UP000054771">
    <property type="component" value="Unassembled WGS sequence"/>
</dbReference>
<accession>A0A0U5GQC9</accession>
<dbReference type="STRING" id="454130.A0A0U5GQC9"/>
<name>A0A0U5GQC9_ASPCI</name>
<feature type="signal peptide" evidence="4">
    <location>
        <begin position="1"/>
        <end position="17"/>
    </location>
</feature>
<evidence type="ECO:0000256" key="2">
    <source>
        <dbReference type="ARBA" id="ARBA00012632"/>
    </source>
</evidence>
<dbReference type="InterPro" id="IPR029033">
    <property type="entry name" value="His_PPase_superfam"/>
</dbReference>
<dbReference type="PANTHER" id="PTHR20963">
    <property type="entry name" value="MULTIPLE INOSITOL POLYPHOSPHATE PHOSPHATASE-RELATED"/>
    <property type="match status" value="1"/>
</dbReference>
<keyword evidence="6" id="KW-1185">Reference proteome</keyword>
<dbReference type="EMBL" id="CDMC01000003">
    <property type="protein sequence ID" value="CEL02996.1"/>
    <property type="molecule type" value="Genomic_DNA"/>
</dbReference>
<dbReference type="InterPro" id="IPR000560">
    <property type="entry name" value="His_Pase_clade-2"/>
</dbReference>
<dbReference type="GO" id="GO:0016158">
    <property type="term" value="F:inositol hexakisphosphate 3-phosphatase activity"/>
    <property type="evidence" value="ECO:0007669"/>
    <property type="project" value="UniProtKB-EC"/>
</dbReference>
<evidence type="ECO:0000313" key="6">
    <source>
        <dbReference type="Proteomes" id="UP000054771"/>
    </source>
</evidence>
<dbReference type="PROSITE" id="PS00616">
    <property type="entry name" value="HIS_ACID_PHOSPHAT_1"/>
    <property type="match status" value="1"/>
</dbReference>
<dbReference type="Pfam" id="PF00328">
    <property type="entry name" value="His_Phos_2"/>
    <property type="match status" value="1"/>
</dbReference>
<dbReference type="SUPFAM" id="SSF53254">
    <property type="entry name" value="Phosphoglycerate mutase-like"/>
    <property type="match status" value="1"/>
</dbReference>
<comment type="similarity">
    <text evidence="1">Belongs to the histidine acid phosphatase family.</text>
</comment>
<dbReference type="AlphaFoldDB" id="A0A0U5GQC9"/>
<protein>
    <recommendedName>
        <fullName evidence="2">3-phytase</fullName>
        <ecNumber evidence="2">3.1.3.8</ecNumber>
    </recommendedName>
</protein>
<sequence length="549" mass="60469">MHWWSLLLATVASGAAAAAIEGPTATDLPLASTTEPDWFQTRPQSYEGVTMTGSAPLLAETNPVDLGQKTFVANDPLQTSQPIKGARGRNIFHLMGNLSPFFVPEEGFGVDEYPLPEGATISQVHLIHRHGSRYPSDSEAIAQFAQRISNATSKGTKFTGALSFLNAYSWKQGVNILVPKGRQELFESGVLHFYNYGALYKNTSKLVVRSTTSDRALKSAENFLAGFFGLEWNEHANILQLISGAGFNSSLTGMSVCRNAAQVFGSLETDAMKAWQDIYLKRKTKILQKLAGPKFNWTVSDSANAQTLCSYETVSFGYSPFCALFDYEEWEGYSYASSIMSSSLMGFGSPISRATGIAWVQEFLARVQGHLLDDTALAGQTSANLTLDTNPVTFPLDQPLYFDFGHDASILAALSAFGITQFAEYLPPTGPPRHQQFYAERVTPFAGRLVIEIIDAPHEVRAERSSSGDSPYILRKGKTRYVHFMLNQRTVPLHASFDECEYRDDGWCELGTFFEIQKGSLKKAQFEYSCEGNWEIGPYGSVTDGVPPH</sequence>